<protein>
    <submittedName>
        <fullName evidence="1">Uncharacterized protein</fullName>
    </submittedName>
</protein>
<dbReference type="AlphaFoldDB" id="A0A0V1GS67"/>
<sequence>MTLLPKLKTVRSENILRTWLIIVSCRSKSNNDDPTCRPLTSIISDGSSFLFFGNVSQSLLF</sequence>
<name>A0A0V1GS67_TRIPS</name>
<gene>
    <name evidence="1" type="ORF">T4B_5775</name>
</gene>
<dbReference type="Proteomes" id="UP000054805">
    <property type="component" value="Unassembled WGS sequence"/>
</dbReference>
<comment type="caution">
    <text evidence="1">The sequence shown here is derived from an EMBL/GenBank/DDBJ whole genome shotgun (WGS) entry which is preliminary data.</text>
</comment>
<accession>A0A0V1GS67</accession>
<evidence type="ECO:0000313" key="1">
    <source>
        <dbReference type="EMBL" id="KRZ00819.1"/>
    </source>
</evidence>
<dbReference type="EMBL" id="JYDS01000742">
    <property type="protein sequence ID" value="KRZ00819.1"/>
    <property type="molecule type" value="Genomic_DNA"/>
</dbReference>
<proteinExistence type="predicted"/>
<evidence type="ECO:0000313" key="2">
    <source>
        <dbReference type="Proteomes" id="UP000054805"/>
    </source>
</evidence>
<organism evidence="1 2">
    <name type="scientific">Trichinella pseudospiralis</name>
    <name type="common">Parasitic roundworm</name>
    <dbReference type="NCBI Taxonomy" id="6337"/>
    <lineage>
        <taxon>Eukaryota</taxon>
        <taxon>Metazoa</taxon>
        <taxon>Ecdysozoa</taxon>
        <taxon>Nematoda</taxon>
        <taxon>Enoplea</taxon>
        <taxon>Dorylaimia</taxon>
        <taxon>Trichinellida</taxon>
        <taxon>Trichinellidae</taxon>
        <taxon>Trichinella</taxon>
    </lineage>
</organism>
<keyword evidence="2" id="KW-1185">Reference proteome</keyword>
<reference evidence="1 2" key="1">
    <citation type="submission" date="2015-01" db="EMBL/GenBank/DDBJ databases">
        <title>Evolution of Trichinella species and genotypes.</title>
        <authorList>
            <person name="Korhonen P.K."/>
            <person name="Edoardo P."/>
            <person name="Giuseppe L.R."/>
            <person name="Gasser R.B."/>
        </authorList>
    </citation>
    <scope>NUCLEOTIDE SEQUENCE [LARGE SCALE GENOMIC DNA]</scope>
    <source>
        <strain evidence="1">ISS588</strain>
    </source>
</reference>